<keyword evidence="2" id="KW-0238">DNA-binding</keyword>
<dbReference type="AlphaFoldDB" id="A0A928Z8A2"/>
<evidence type="ECO:0000256" key="3">
    <source>
        <dbReference type="ARBA" id="ARBA00023163"/>
    </source>
</evidence>
<dbReference type="InterPro" id="IPR001845">
    <property type="entry name" value="HTH_ArsR_DNA-bd_dom"/>
</dbReference>
<proteinExistence type="predicted"/>
<keyword evidence="6" id="KW-1185">Reference proteome</keyword>
<dbReference type="CDD" id="cd00090">
    <property type="entry name" value="HTH_ARSR"/>
    <property type="match status" value="1"/>
</dbReference>
<dbReference type="GO" id="GO:0003677">
    <property type="term" value="F:DNA binding"/>
    <property type="evidence" value="ECO:0007669"/>
    <property type="project" value="UniProtKB-KW"/>
</dbReference>
<dbReference type="PROSITE" id="PS50987">
    <property type="entry name" value="HTH_ARSR_2"/>
    <property type="match status" value="1"/>
</dbReference>
<dbReference type="InterPro" id="IPR036390">
    <property type="entry name" value="WH_DNA-bd_sf"/>
</dbReference>
<keyword evidence="3" id="KW-0804">Transcription</keyword>
<sequence length="95" mass="10982">MNAIEIDATQFERIAKALSDRRRFEILQIVATQTESCCSEIGHRVPVAQPTISHHLKELTNAGLLASRREGQHCYYQFRRDVFTAYLEQLRLSFS</sequence>
<keyword evidence="1" id="KW-0805">Transcription regulation</keyword>
<dbReference type="EMBL" id="JADEXN010000086">
    <property type="protein sequence ID" value="MBE9040463.1"/>
    <property type="molecule type" value="Genomic_DNA"/>
</dbReference>
<dbReference type="SUPFAM" id="SSF46785">
    <property type="entry name" value="Winged helix' DNA-binding domain"/>
    <property type="match status" value="1"/>
</dbReference>
<comment type="caution">
    <text evidence="5">The sequence shown here is derived from an EMBL/GenBank/DDBJ whole genome shotgun (WGS) entry which is preliminary data.</text>
</comment>
<dbReference type="NCBIfam" id="NF033788">
    <property type="entry name" value="HTH_metalloreg"/>
    <property type="match status" value="1"/>
</dbReference>
<reference evidence="5" key="1">
    <citation type="submission" date="2020-10" db="EMBL/GenBank/DDBJ databases">
        <authorList>
            <person name="Castelo-Branco R."/>
            <person name="Eusebio N."/>
            <person name="Adriana R."/>
            <person name="Vieira A."/>
            <person name="Brugerolle De Fraissinette N."/>
            <person name="Rezende De Castro R."/>
            <person name="Schneider M.P."/>
            <person name="Vasconcelos V."/>
            <person name="Leao P.N."/>
        </authorList>
    </citation>
    <scope>NUCLEOTIDE SEQUENCE</scope>
    <source>
        <strain evidence="5">LEGE 11467</strain>
    </source>
</reference>
<dbReference type="InterPro" id="IPR011991">
    <property type="entry name" value="ArsR-like_HTH"/>
</dbReference>
<name>A0A928Z8A2_9CYAN</name>
<protein>
    <submittedName>
        <fullName evidence="5">Helix-turn-helix transcriptional regulator</fullName>
    </submittedName>
</protein>
<accession>A0A928Z8A2</accession>
<dbReference type="GO" id="GO:0003700">
    <property type="term" value="F:DNA-binding transcription factor activity"/>
    <property type="evidence" value="ECO:0007669"/>
    <property type="project" value="InterPro"/>
</dbReference>
<dbReference type="Gene3D" id="1.10.10.10">
    <property type="entry name" value="Winged helix-like DNA-binding domain superfamily/Winged helix DNA-binding domain"/>
    <property type="match status" value="1"/>
</dbReference>
<gene>
    <name evidence="5" type="ORF">IQ235_06625</name>
</gene>
<evidence type="ECO:0000259" key="4">
    <source>
        <dbReference type="PROSITE" id="PS50987"/>
    </source>
</evidence>
<dbReference type="PRINTS" id="PR00778">
    <property type="entry name" value="HTHARSR"/>
</dbReference>
<evidence type="ECO:0000256" key="2">
    <source>
        <dbReference type="ARBA" id="ARBA00023125"/>
    </source>
</evidence>
<dbReference type="RefSeq" id="WP_264320709.1">
    <property type="nucleotide sequence ID" value="NZ_JADEXN010000086.1"/>
</dbReference>
<evidence type="ECO:0000256" key="1">
    <source>
        <dbReference type="ARBA" id="ARBA00023015"/>
    </source>
</evidence>
<organism evidence="5 6">
    <name type="scientific">Zarconia navalis LEGE 11467</name>
    <dbReference type="NCBI Taxonomy" id="1828826"/>
    <lineage>
        <taxon>Bacteria</taxon>
        <taxon>Bacillati</taxon>
        <taxon>Cyanobacteriota</taxon>
        <taxon>Cyanophyceae</taxon>
        <taxon>Oscillatoriophycideae</taxon>
        <taxon>Oscillatoriales</taxon>
        <taxon>Oscillatoriales incertae sedis</taxon>
        <taxon>Zarconia</taxon>
        <taxon>Zarconia navalis</taxon>
    </lineage>
</organism>
<dbReference type="InterPro" id="IPR051081">
    <property type="entry name" value="HTH_MetalResp_TranReg"/>
</dbReference>
<dbReference type="Pfam" id="PF01022">
    <property type="entry name" value="HTH_5"/>
    <property type="match status" value="1"/>
</dbReference>
<evidence type="ECO:0000313" key="6">
    <source>
        <dbReference type="Proteomes" id="UP000621799"/>
    </source>
</evidence>
<dbReference type="Proteomes" id="UP000621799">
    <property type="component" value="Unassembled WGS sequence"/>
</dbReference>
<evidence type="ECO:0000313" key="5">
    <source>
        <dbReference type="EMBL" id="MBE9040463.1"/>
    </source>
</evidence>
<dbReference type="PANTHER" id="PTHR33154">
    <property type="entry name" value="TRANSCRIPTIONAL REGULATOR, ARSR FAMILY"/>
    <property type="match status" value="1"/>
</dbReference>
<dbReference type="SMART" id="SM00418">
    <property type="entry name" value="HTH_ARSR"/>
    <property type="match status" value="1"/>
</dbReference>
<dbReference type="InterPro" id="IPR036388">
    <property type="entry name" value="WH-like_DNA-bd_sf"/>
</dbReference>
<dbReference type="PANTHER" id="PTHR33154:SF33">
    <property type="entry name" value="TRANSCRIPTIONAL REPRESSOR SDPR"/>
    <property type="match status" value="1"/>
</dbReference>
<feature type="domain" description="HTH arsR-type" evidence="4">
    <location>
        <begin position="3"/>
        <end position="95"/>
    </location>
</feature>